<dbReference type="InterPro" id="IPR019426">
    <property type="entry name" value="7TM_GPCR_serpentine_rcpt_Srv"/>
</dbReference>
<proteinExistence type="predicted"/>
<protein>
    <recommendedName>
        <fullName evidence="9">G-protein coupled receptors family 1 profile domain-containing protein</fullName>
    </recommendedName>
</protein>
<keyword evidence="3 8" id="KW-1133">Transmembrane helix</keyword>
<sequence length="380" mass="42961">MRCTTPIKLRYSHFVKKVYTCCTIMDEICICNDGNNETCEQSYLFVPSAWIIFTQFGLAAECAIVNTIVIVIFLHPKNRTPSTILLSALAATDCLTAIISQIPYFVAYIFHYDELFVDEDGYFGGWLWPELYSSCIVFTPLSNISFGFHTISICLTVMLNIQKVVALQFPLWTMLNVGNKSTVSVICLIFIVVVSMFAWVTVSDSRTLFKGEDDACCYKDPLNANDIEGFTTATKVFMIVAVLVVILCTAYICVKLWTLGRNIQRTRNPISQRKTRLSALIVVIVSVVFILSEVLNILRAINQSRLVPFVLMIEMINDSFILLSWQIGFSFNFVIYLMMSGNLRNTLKTFFISLFQCKKKTQLQNTTSCASISNNTSTHI</sequence>
<feature type="transmembrane region" description="Helical" evidence="8">
    <location>
        <begin position="277"/>
        <end position="299"/>
    </location>
</feature>
<feature type="transmembrane region" description="Helical" evidence="8">
    <location>
        <begin position="319"/>
        <end position="339"/>
    </location>
</feature>
<dbReference type="GO" id="GO:0004930">
    <property type="term" value="F:G protein-coupled receptor activity"/>
    <property type="evidence" value="ECO:0007669"/>
    <property type="project" value="UniProtKB-KW"/>
</dbReference>
<evidence type="ECO:0000256" key="1">
    <source>
        <dbReference type="ARBA" id="ARBA00004141"/>
    </source>
</evidence>
<gene>
    <name evidence="10" type="ORF">MEDL_4509</name>
</gene>
<keyword evidence="7" id="KW-0807">Transducer</keyword>
<evidence type="ECO:0000313" key="10">
    <source>
        <dbReference type="EMBL" id="CAG2189118.1"/>
    </source>
</evidence>
<dbReference type="Pfam" id="PF10323">
    <property type="entry name" value="7TM_GPCR_Srv"/>
    <property type="match status" value="1"/>
</dbReference>
<evidence type="ECO:0000256" key="3">
    <source>
        <dbReference type="ARBA" id="ARBA00022989"/>
    </source>
</evidence>
<dbReference type="Gene3D" id="1.20.1070.10">
    <property type="entry name" value="Rhodopsin 7-helix transmembrane proteins"/>
    <property type="match status" value="1"/>
</dbReference>
<keyword evidence="2 8" id="KW-0812">Transmembrane</keyword>
<evidence type="ECO:0000259" key="9">
    <source>
        <dbReference type="PROSITE" id="PS50262"/>
    </source>
</evidence>
<keyword evidence="4" id="KW-0297">G-protein coupled receptor</keyword>
<comment type="caution">
    <text evidence="10">The sequence shown here is derived from an EMBL/GenBank/DDBJ whole genome shotgun (WGS) entry which is preliminary data.</text>
</comment>
<dbReference type="InterPro" id="IPR017452">
    <property type="entry name" value="GPCR_Rhodpsn_7TM"/>
</dbReference>
<comment type="subcellular location">
    <subcellularLocation>
        <location evidence="1">Membrane</location>
        <topology evidence="1">Multi-pass membrane protein</topology>
    </subcellularLocation>
</comment>
<dbReference type="Proteomes" id="UP000683360">
    <property type="component" value="Unassembled WGS sequence"/>
</dbReference>
<evidence type="ECO:0000313" key="11">
    <source>
        <dbReference type="Proteomes" id="UP000683360"/>
    </source>
</evidence>
<keyword evidence="11" id="KW-1185">Reference proteome</keyword>
<evidence type="ECO:0000256" key="8">
    <source>
        <dbReference type="SAM" id="Phobius"/>
    </source>
</evidence>
<dbReference type="PANTHER" id="PTHR24243:SF230">
    <property type="entry name" value="G-PROTEIN COUPLED RECEPTORS FAMILY 1 PROFILE DOMAIN-CONTAINING PROTEIN"/>
    <property type="match status" value="1"/>
</dbReference>
<evidence type="ECO:0000256" key="7">
    <source>
        <dbReference type="ARBA" id="ARBA00023224"/>
    </source>
</evidence>
<name>A0A8S3PYD0_MYTED</name>
<dbReference type="GO" id="GO:0005886">
    <property type="term" value="C:plasma membrane"/>
    <property type="evidence" value="ECO:0007669"/>
    <property type="project" value="TreeGrafter"/>
</dbReference>
<dbReference type="PROSITE" id="PS50262">
    <property type="entry name" value="G_PROTEIN_RECEP_F1_2"/>
    <property type="match status" value="1"/>
</dbReference>
<dbReference type="AlphaFoldDB" id="A0A8S3PYD0"/>
<evidence type="ECO:0000256" key="5">
    <source>
        <dbReference type="ARBA" id="ARBA00023136"/>
    </source>
</evidence>
<dbReference type="OrthoDB" id="10037617at2759"/>
<accession>A0A8S3PYD0</accession>
<feature type="transmembrane region" description="Helical" evidence="8">
    <location>
        <begin position="50"/>
        <end position="74"/>
    </location>
</feature>
<evidence type="ECO:0000256" key="6">
    <source>
        <dbReference type="ARBA" id="ARBA00023170"/>
    </source>
</evidence>
<evidence type="ECO:0000256" key="4">
    <source>
        <dbReference type="ARBA" id="ARBA00023040"/>
    </source>
</evidence>
<dbReference type="EMBL" id="CAJPWZ010000285">
    <property type="protein sequence ID" value="CAG2189118.1"/>
    <property type="molecule type" value="Genomic_DNA"/>
</dbReference>
<reference evidence="10" key="1">
    <citation type="submission" date="2021-03" db="EMBL/GenBank/DDBJ databases">
        <authorList>
            <person name="Bekaert M."/>
        </authorList>
    </citation>
    <scope>NUCLEOTIDE SEQUENCE</scope>
</reference>
<feature type="domain" description="G-protein coupled receptors family 1 profile" evidence="9">
    <location>
        <begin position="65"/>
        <end position="336"/>
    </location>
</feature>
<feature type="transmembrane region" description="Helical" evidence="8">
    <location>
        <begin position="236"/>
        <end position="257"/>
    </location>
</feature>
<feature type="transmembrane region" description="Helical" evidence="8">
    <location>
        <begin position="131"/>
        <end position="161"/>
    </location>
</feature>
<dbReference type="PANTHER" id="PTHR24243">
    <property type="entry name" value="G-PROTEIN COUPLED RECEPTOR"/>
    <property type="match status" value="1"/>
</dbReference>
<feature type="transmembrane region" description="Helical" evidence="8">
    <location>
        <begin position="86"/>
        <end position="111"/>
    </location>
</feature>
<keyword evidence="5 8" id="KW-0472">Membrane</keyword>
<evidence type="ECO:0000256" key="2">
    <source>
        <dbReference type="ARBA" id="ARBA00022692"/>
    </source>
</evidence>
<dbReference type="SUPFAM" id="SSF81321">
    <property type="entry name" value="Family A G protein-coupled receptor-like"/>
    <property type="match status" value="1"/>
</dbReference>
<organism evidence="10 11">
    <name type="scientific">Mytilus edulis</name>
    <name type="common">Blue mussel</name>
    <dbReference type="NCBI Taxonomy" id="6550"/>
    <lineage>
        <taxon>Eukaryota</taxon>
        <taxon>Metazoa</taxon>
        <taxon>Spiralia</taxon>
        <taxon>Lophotrochozoa</taxon>
        <taxon>Mollusca</taxon>
        <taxon>Bivalvia</taxon>
        <taxon>Autobranchia</taxon>
        <taxon>Pteriomorphia</taxon>
        <taxon>Mytilida</taxon>
        <taxon>Mytiloidea</taxon>
        <taxon>Mytilidae</taxon>
        <taxon>Mytilinae</taxon>
        <taxon>Mytilus</taxon>
    </lineage>
</organism>
<feature type="transmembrane region" description="Helical" evidence="8">
    <location>
        <begin position="182"/>
        <end position="202"/>
    </location>
</feature>
<keyword evidence="6" id="KW-0675">Receptor</keyword>